<feature type="transmembrane region" description="Helical" evidence="1">
    <location>
        <begin position="28"/>
        <end position="56"/>
    </location>
</feature>
<keyword evidence="1" id="KW-1133">Transmembrane helix</keyword>
<dbReference type="AlphaFoldDB" id="D3PUK2"/>
<gene>
    <name evidence="3" type="ordered locus">Snas_3349</name>
</gene>
<dbReference type="Proteomes" id="UP000000844">
    <property type="component" value="Chromosome"/>
</dbReference>
<evidence type="ECO:0000313" key="4">
    <source>
        <dbReference type="Proteomes" id="UP000000844"/>
    </source>
</evidence>
<keyword evidence="1" id="KW-0812">Transmembrane</keyword>
<evidence type="ECO:0000313" key="3">
    <source>
        <dbReference type="EMBL" id="ADD43015.1"/>
    </source>
</evidence>
<organism evidence="3 4">
    <name type="scientific">Stackebrandtia nassauensis (strain DSM 44728 / CIP 108903 / NRRL B-16338 / NBRC 102104 / LLR-40K-21)</name>
    <dbReference type="NCBI Taxonomy" id="446470"/>
    <lineage>
        <taxon>Bacteria</taxon>
        <taxon>Bacillati</taxon>
        <taxon>Actinomycetota</taxon>
        <taxon>Actinomycetes</taxon>
        <taxon>Glycomycetales</taxon>
        <taxon>Glycomycetaceae</taxon>
        <taxon>Stackebrandtia</taxon>
    </lineage>
</organism>
<feature type="domain" description="Right handed beta helix" evidence="2">
    <location>
        <begin position="238"/>
        <end position="338"/>
    </location>
</feature>
<dbReference type="Gene3D" id="2.160.20.10">
    <property type="entry name" value="Single-stranded right-handed beta-helix, Pectin lyase-like"/>
    <property type="match status" value="1"/>
</dbReference>
<accession>D3PUK2</accession>
<dbReference type="SMART" id="SM00710">
    <property type="entry name" value="PbH1"/>
    <property type="match status" value="6"/>
</dbReference>
<dbReference type="EMBL" id="CP001778">
    <property type="protein sequence ID" value="ADD43015.1"/>
    <property type="molecule type" value="Genomic_DNA"/>
</dbReference>
<dbReference type="Pfam" id="PF13229">
    <property type="entry name" value="Beta_helix"/>
    <property type="match status" value="1"/>
</dbReference>
<reference evidence="3 4" key="1">
    <citation type="journal article" date="2009" name="Stand. Genomic Sci.">
        <title>Complete genome sequence of Stackebrandtia nassauensis type strain (LLR-40K-21).</title>
        <authorList>
            <person name="Munk C."/>
            <person name="Lapidus A."/>
            <person name="Copeland A."/>
            <person name="Jando M."/>
            <person name="Mayilraj S."/>
            <person name="Glavina Del Rio T."/>
            <person name="Nolan M."/>
            <person name="Chen F."/>
            <person name="Lucas S."/>
            <person name="Tice H."/>
            <person name="Cheng J.F."/>
            <person name="Han C."/>
            <person name="Detter J.C."/>
            <person name="Bruce D."/>
            <person name="Goodwin L."/>
            <person name="Chain P."/>
            <person name="Pitluck S."/>
            <person name="Goker M."/>
            <person name="Ovchinikova G."/>
            <person name="Pati A."/>
            <person name="Ivanova N."/>
            <person name="Mavromatis K."/>
            <person name="Chen A."/>
            <person name="Palaniappan K."/>
            <person name="Land M."/>
            <person name="Hauser L."/>
            <person name="Chang Y.J."/>
            <person name="Jeffries C.D."/>
            <person name="Bristow J."/>
            <person name="Eisen J.A."/>
            <person name="Markowitz V."/>
            <person name="Hugenholtz P."/>
            <person name="Kyrpides N.C."/>
            <person name="Klenk H.P."/>
        </authorList>
    </citation>
    <scope>NUCLEOTIDE SEQUENCE [LARGE SCALE GENOMIC DNA]</scope>
    <source>
        <strain evidence="4">DSM 44728 / CIP 108903 / NRRL B-16338 / NBRC 102104 / LLR-40K-21</strain>
    </source>
</reference>
<name>D3PUK2_STANL</name>
<keyword evidence="1" id="KW-0472">Membrane</keyword>
<dbReference type="InterPro" id="IPR012334">
    <property type="entry name" value="Pectin_lyas_fold"/>
</dbReference>
<dbReference type="HOGENOM" id="CLU_531989_0_0_11"/>
<dbReference type="STRING" id="446470.Snas_3349"/>
<dbReference type="InterPro" id="IPR011050">
    <property type="entry name" value="Pectin_lyase_fold/virulence"/>
</dbReference>
<dbReference type="KEGG" id="sna:Snas_3349"/>
<dbReference type="InterPro" id="IPR006626">
    <property type="entry name" value="PbH1"/>
</dbReference>
<evidence type="ECO:0000259" key="2">
    <source>
        <dbReference type="Pfam" id="PF13229"/>
    </source>
</evidence>
<dbReference type="OrthoDB" id="3491333at2"/>
<proteinExistence type="predicted"/>
<keyword evidence="4" id="KW-1185">Reference proteome</keyword>
<dbReference type="eggNOG" id="COG3420">
    <property type="taxonomic scope" value="Bacteria"/>
</dbReference>
<dbReference type="SUPFAM" id="SSF51126">
    <property type="entry name" value="Pectin lyase-like"/>
    <property type="match status" value="1"/>
</dbReference>
<protein>
    <recommendedName>
        <fullName evidence="2">Right handed beta helix domain-containing protein</fullName>
    </recommendedName>
</protein>
<dbReference type="InterPro" id="IPR039448">
    <property type="entry name" value="Beta_helix"/>
</dbReference>
<sequence length="559" mass="60933">MSIMNNCPSRVEALEALRPKSNRSRSSFVLRLVSLIISIVVVMSGLVVTSGAAVAVEPSAEPRVSDDPPAVAPAPVCGNADILDGPAEPPTNATVVPAGNNNDMFYDFRQADRTFWFAPGVHMMDADPYGQIEPGSGTTFVGAPGAIFDGQGINRAAFTQGATNVTIEHLTIRGFVAPQDQGVVNKDAARGWKVRNNTITENKGAGLMAGRDNVYSDNCIKDNGQYGINACCGGHSETTDIANFVLDGNEIVGNNTDDWETQVPGCGCSGGVKFWINRNVTVTDNWVHDNRGVGLWLDNNNRGFVIERNLIEENDDQALFIEAGYDARVRFNTMRRNAIVAGKKKADKGDTFPVGAVYVSESGSPEGYGLASPMVISDNDFIDNWGGVILWENPDRYCSSEAHTHPPFCTIKTDLYDDAQCETAVENDIPDGIDKYRCRWSTENIVVENNDFSIDKAAVGASCVGAQYCGLNGVFSNWGSFDEFPGYTIPWRLTFQQGIVFRTNHYVGDWWFAGFQQVRPDGKRVSWADWTAPAPPVPPVFTHDNRPTTFGQDQGSTYN</sequence>
<evidence type="ECO:0000256" key="1">
    <source>
        <dbReference type="SAM" id="Phobius"/>
    </source>
</evidence>